<sequence>MEGRGMYIRRPTGIHMNSSTAVGVDPHELIHTVAKWINASLSPVVADHGKLVHSGGGRIEPIHDGSGDALAAIEYE</sequence>
<keyword evidence="2" id="KW-1185">Reference proteome</keyword>
<dbReference type="Gramene" id="BGIOSGA016101-TA">
    <property type="protein sequence ID" value="BGIOSGA016101-PA"/>
    <property type="gene ID" value="BGIOSGA016101"/>
</dbReference>
<evidence type="ECO:0000313" key="1">
    <source>
        <dbReference type="EMBL" id="EEC76980.1"/>
    </source>
</evidence>
<gene>
    <name evidence="1" type="ORF">OsI_15284</name>
</gene>
<dbReference type="AlphaFoldDB" id="B8ASA4"/>
<dbReference type="HOGENOM" id="CLU_2658886_0_0_1"/>
<protein>
    <submittedName>
        <fullName evidence="1">Uncharacterized protein</fullName>
    </submittedName>
</protein>
<evidence type="ECO:0000313" key="2">
    <source>
        <dbReference type="Proteomes" id="UP000007015"/>
    </source>
</evidence>
<proteinExistence type="predicted"/>
<organism evidence="1 2">
    <name type="scientific">Oryza sativa subsp. indica</name>
    <name type="common">Rice</name>
    <dbReference type="NCBI Taxonomy" id="39946"/>
    <lineage>
        <taxon>Eukaryota</taxon>
        <taxon>Viridiplantae</taxon>
        <taxon>Streptophyta</taxon>
        <taxon>Embryophyta</taxon>
        <taxon>Tracheophyta</taxon>
        <taxon>Spermatophyta</taxon>
        <taxon>Magnoliopsida</taxon>
        <taxon>Liliopsida</taxon>
        <taxon>Poales</taxon>
        <taxon>Poaceae</taxon>
        <taxon>BOP clade</taxon>
        <taxon>Oryzoideae</taxon>
        <taxon>Oryzeae</taxon>
        <taxon>Oryzinae</taxon>
        <taxon>Oryza</taxon>
        <taxon>Oryza sativa</taxon>
    </lineage>
</organism>
<dbReference type="EMBL" id="CM000129">
    <property type="protein sequence ID" value="EEC76980.1"/>
    <property type="molecule type" value="Genomic_DNA"/>
</dbReference>
<accession>B8ASA4</accession>
<dbReference type="Proteomes" id="UP000007015">
    <property type="component" value="Chromosome 4"/>
</dbReference>
<reference evidence="1 2" key="1">
    <citation type="journal article" date="2005" name="PLoS Biol.">
        <title>The genomes of Oryza sativa: a history of duplications.</title>
        <authorList>
            <person name="Yu J."/>
            <person name="Wang J."/>
            <person name="Lin W."/>
            <person name="Li S."/>
            <person name="Li H."/>
            <person name="Zhou J."/>
            <person name="Ni P."/>
            <person name="Dong W."/>
            <person name="Hu S."/>
            <person name="Zeng C."/>
            <person name="Zhang J."/>
            <person name="Zhang Y."/>
            <person name="Li R."/>
            <person name="Xu Z."/>
            <person name="Li S."/>
            <person name="Li X."/>
            <person name="Zheng H."/>
            <person name="Cong L."/>
            <person name="Lin L."/>
            <person name="Yin J."/>
            <person name="Geng J."/>
            <person name="Li G."/>
            <person name="Shi J."/>
            <person name="Liu J."/>
            <person name="Lv H."/>
            <person name="Li J."/>
            <person name="Wang J."/>
            <person name="Deng Y."/>
            <person name="Ran L."/>
            <person name="Shi X."/>
            <person name="Wang X."/>
            <person name="Wu Q."/>
            <person name="Li C."/>
            <person name="Ren X."/>
            <person name="Wang J."/>
            <person name="Wang X."/>
            <person name="Li D."/>
            <person name="Liu D."/>
            <person name="Zhang X."/>
            <person name="Ji Z."/>
            <person name="Zhao W."/>
            <person name="Sun Y."/>
            <person name="Zhang Z."/>
            <person name="Bao J."/>
            <person name="Han Y."/>
            <person name="Dong L."/>
            <person name="Ji J."/>
            <person name="Chen P."/>
            <person name="Wu S."/>
            <person name="Liu J."/>
            <person name="Xiao Y."/>
            <person name="Bu D."/>
            <person name="Tan J."/>
            <person name="Yang L."/>
            <person name="Ye C."/>
            <person name="Zhang J."/>
            <person name="Xu J."/>
            <person name="Zhou Y."/>
            <person name="Yu Y."/>
            <person name="Zhang B."/>
            <person name="Zhuang S."/>
            <person name="Wei H."/>
            <person name="Liu B."/>
            <person name="Lei M."/>
            <person name="Yu H."/>
            <person name="Li Y."/>
            <person name="Xu H."/>
            <person name="Wei S."/>
            <person name="He X."/>
            <person name="Fang L."/>
            <person name="Zhang Z."/>
            <person name="Zhang Y."/>
            <person name="Huang X."/>
            <person name="Su Z."/>
            <person name="Tong W."/>
            <person name="Li J."/>
            <person name="Tong Z."/>
            <person name="Li S."/>
            <person name="Ye J."/>
            <person name="Wang L."/>
            <person name="Fang L."/>
            <person name="Lei T."/>
            <person name="Chen C."/>
            <person name="Chen H."/>
            <person name="Xu Z."/>
            <person name="Li H."/>
            <person name="Huang H."/>
            <person name="Zhang F."/>
            <person name="Xu H."/>
            <person name="Li N."/>
            <person name="Zhao C."/>
            <person name="Li S."/>
            <person name="Dong L."/>
            <person name="Huang Y."/>
            <person name="Li L."/>
            <person name="Xi Y."/>
            <person name="Qi Q."/>
            <person name="Li W."/>
            <person name="Zhang B."/>
            <person name="Hu W."/>
            <person name="Zhang Y."/>
            <person name="Tian X."/>
            <person name="Jiao Y."/>
            <person name="Liang X."/>
            <person name="Jin J."/>
            <person name="Gao L."/>
            <person name="Zheng W."/>
            <person name="Hao B."/>
            <person name="Liu S."/>
            <person name="Wang W."/>
            <person name="Yuan L."/>
            <person name="Cao M."/>
            <person name="McDermott J."/>
            <person name="Samudrala R."/>
            <person name="Wang J."/>
            <person name="Wong G.K."/>
            <person name="Yang H."/>
        </authorList>
    </citation>
    <scope>NUCLEOTIDE SEQUENCE [LARGE SCALE GENOMIC DNA]</scope>
    <source>
        <strain evidence="2">cv. 93-11</strain>
    </source>
</reference>
<name>B8ASA4_ORYSI</name>